<comment type="subcellular location">
    <subcellularLocation>
        <location evidence="1">Cell outer membrane</location>
        <topology evidence="1">Multi-pass membrane protein</topology>
    </subcellularLocation>
</comment>
<dbReference type="NCBIfam" id="TIGR04056">
    <property type="entry name" value="OMP_RagA_SusC"/>
    <property type="match status" value="1"/>
</dbReference>
<dbReference type="KEGG" id="pseg:D3H65_05820"/>
<evidence type="ECO:0000313" key="3">
    <source>
        <dbReference type="EMBL" id="AXY73523.1"/>
    </source>
</evidence>
<feature type="domain" description="TonB-dependent receptor plug" evidence="2">
    <location>
        <begin position="137"/>
        <end position="246"/>
    </location>
</feature>
<keyword evidence="1" id="KW-0472">Membrane</keyword>
<dbReference type="GO" id="GO:0009279">
    <property type="term" value="C:cell outer membrane"/>
    <property type="evidence" value="ECO:0007669"/>
    <property type="project" value="UniProtKB-SubCell"/>
</dbReference>
<dbReference type="FunFam" id="2.170.130.10:FF:000003">
    <property type="entry name" value="SusC/RagA family TonB-linked outer membrane protein"/>
    <property type="match status" value="1"/>
</dbReference>
<organism evidence="3 4">
    <name type="scientific">Paraflavitalea soli</name>
    <dbReference type="NCBI Taxonomy" id="2315862"/>
    <lineage>
        <taxon>Bacteria</taxon>
        <taxon>Pseudomonadati</taxon>
        <taxon>Bacteroidota</taxon>
        <taxon>Chitinophagia</taxon>
        <taxon>Chitinophagales</taxon>
        <taxon>Chitinophagaceae</taxon>
        <taxon>Paraflavitalea</taxon>
    </lineage>
</organism>
<dbReference type="InterPro" id="IPR018247">
    <property type="entry name" value="EF_Hand_1_Ca_BS"/>
</dbReference>
<dbReference type="Gene3D" id="2.170.130.10">
    <property type="entry name" value="TonB-dependent receptor, plug domain"/>
    <property type="match status" value="1"/>
</dbReference>
<evidence type="ECO:0000313" key="4">
    <source>
        <dbReference type="Proteomes" id="UP000263900"/>
    </source>
</evidence>
<dbReference type="InterPro" id="IPR023996">
    <property type="entry name" value="TonB-dep_OMP_SusC/RagA"/>
</dbReference>
<evidence type="ECO:0000259" key="2">
    <source>
        <dbReference type="Pfam" id="PF07715"/>
    </source>
</evidence>
<accession>A0A3B7MJP4</accession>
<dbReference type="InterPro" id="IPR008969">
    <property type="entry name" value="CarboxyPept-like_regulatory"/>
</dbReference>
<comment type="similarity">
    <text evidence="1">Belongs to the TonB-dependent receptor family.</text>
</comment>
<proteinExistence type="inferred from homology"/>
<dbReference type="Pfam" id="PF07715">
    <property type="entry name" value="Plug"/>
    <property type="match status" value="1"/>
</dbReference>
<dbReference type="InterPro" id="IPR023997">
    <property type="entry name" value="TonB-dep_OMP_SusC/RagA_CS"/>
</dbReference>
<keyword evidence="4" id="KW-1185">Reference proteome</keyword>
<protein>
    <submittedName>
        <fullName evidence="3">TonB-dependent receptor</fullName>
    </submittedName>
</protein>
<dbReference type="AlphaFoldDB" id="A0A3B7MJP4"/>
<keyword evidence="1" id="KW-1134">Transmembrane beta strand</keyword>
<sequence length="1071" mass="117937">MITPIACRSGRSLALPRNPIMLLSFPLLIILLFFSTRTMARQSEGTLSGMVADSTNAQALAGVSVVIKGTKQGTSTDEKGRFSLDISASQAVLEFSFVGYRSKEVIVRKGQPVRVLLALSADSTGDVIVVAYGRQKKQSMVASITSINPKELRGPTSNLTTMLAGRISGVIAYQQSGEPGADNAAFFIRGVGTFGAGKRDPLILIDGMESTNTDLARLQPDDITGFSVLKDAAAASLYGARGANGVILVTTKLGVEGKARFNVRAEAPISTNTRNFKFADNITYMKLANEAVLTRDPLGVLPYSQNKIDHTAAGDDPLQYPNNNWIDQLIKDYTVNTKSNLNVSGGGKTAQYYIAGTYNIDRGILRTVPGSSFNSNIKLSNYSVRSNVSINITPTTKAIVRTSGQFDDYNGPIGYRDNDGNWVNGGKNVFNSAIWSNPVMFPAYYPASYAPFIKHPLFGNAFIGTTTSLYSNPFANMVSGFQQYSTSTLNAQIELSQNFNFVTPGLSANFMAYTQRYSFFNVNRNYSPFYYTLFPDPNGKLTVLTPLNKGQGTEYLYYNPGDKIVNTVTYAQMSANYSRTFADKHAVSGMVIGIMRNFVNANAGDLQASLPARNLGVSGRFTYGYDSRYLAELNFGYNGSERFASNNRFGFFPSAGLGWIVSNEAFFEKAKDVVSNLKFRFTYGLVGNDQIGNARDRFFYLSNVDPNSNGRGFHWGSGQNYYVPGYSIGRYANTGITWEKDVMTNYGMDLSFANGINVTVDAFQATRSNILMDRNTIPSTMGLEAAVRANMGKASRKGVDVAIDYLKTFNKSLWVQLRGNMTYATSKLLINEEPNYPDNLKYLSRVGQSLNQVYGLLAERLFVDDIEAMNSPVQGFGRKPVGGDIKYRDINGDGQITSLDLVPIGNPTNPEITYGFGFSMGYKSFDFSAFFQGNARVSFFINPDNISPFVLNGGSQNGLLTAIAESHWSEENQDLHAFWPRLDSRFNENNKQVSNWWVRNGAFMRLKTVELGYNLPAKLLRSMHFSSFRIYANGQNLFAISKFKLWDPEMGGNGLGYPVQAVYNFGINFGF</sequence>
<dbReference type="PROSITE" id="PS00018">
    <property type="entry name" value="EF_HAND_1"/>
    <property type="match status" value="1"/>
</dbReference>
<reference evidence="3 4" key="1">
    <citation type="submission" date="2018-09" db="EMBL/GenBank/DDBJ databases">
        <title>Genome sequencing of strain 6GH32-13.</title>
        <authorList>
            <person name="Weon H.-Y."/>
            <person name="Heo J."/>
            <person name="Kwon S.-W."/>
        </authorList>
    </citation>
    <scope>NUCLEOTIDE SEQUENCE [LARGE SCALE GENOMIC DNA]</scope>
    <source>
        <strain evidence="3 4">5GH32-13</strain>
    </source>
</reference>
<dbReference type="NCBIfam" id="TIGR04057">
    <property type="entry name" value="SusC_RagA_signa"/>
    <property type="match status" value="1"/>
</dbReference>
<keyword evidence="1" id="KW-0998">Cell outer membrane</keyword>
<dbReference type="Gene3D" id="2.60.40.1120">
    <property type="entry name" value="Carboxypeptidase-like, regulatory domain"/>
    <property type="match status" value="1"/>
</dbReference>
<dbReference type="InterPro" id="IPR039426">
    <property type="entry name" value="TonB-dep_rcpt-like"/>
</dbReference>
<keyword evidence="3" id="KW-0675">Receptor</keyword>
<dbReference type="InterPro" id="IPR012910">
    <property type="entry name" value="Plug_dom"/>
</dbReference>
<dbReference type="RefSeq" id="WP_119049361.1">
    <property type="nucleotide sequence ID" value="NZ_CP032157.1"/>
</dbReference>
<gene>
    <name evidence="3" type="ORF">D3H65_05820</name>
</gene>
<dbReference type="PROSITE" id="PS52016">
    <property type="entry name" value="TONB_DEPENDENT_REC_3"/>
    <property type="match status" value="1"/>
</dbReference>
<evidence type="ECO:0000256" key="1">
    <source>
        <dbReference type="PROSITE-ProRule" id="PRU01360"/>
    </source>
</evidence>
<dbReference type="InterPro" id="IPR037066">
    <property type="entry name" value="Plug_dom_sf"/>
</dbReference>
<dbReference type="OrthoDB" id="603589at2"/>
<dbReference type="SUPFAM" id="SSF56935">
    <property type="entry name" value="Porins"/>
    <property type="match status" value="1"/>
</dbReference>
<dbReference type="Proteomes" id="UP000263900">
    <property type="component" value="Chromosome"/>
</dbReference>
<dbReference type="SUPFAM" id="SSF49464">
    <property type="entry name" value="Carboxypeptidase regulatory domain-like"/>
    <property type="match status" value="1"/>
</dbReference>
<dbReference type="EMBL" id="CP032157">
    <property type="protein sequence ID" value="AXY73523.1"/>
    <property type="molecule type" value="Genomic_DNA"/>
</dbReference>
<dbReference type="Pfam" id="PF13715">
    <property type="entry name" value="CarbopepD_reg_2"/>
    <property type="match status" value="1"/>
</dbReference>
<name>A0A3B7MJP4_9BACT</name>
<keyword evidence="1" id="KW-0813">Transport</keyword>
<keyword evidence="1" id="KW-0812">Transmembrane</keyword>